<name>A0A4R3LWE3_9HYPH</name>
<dbReference type="RefSeq" id="WP_132807757.1">
    <property type="nucleotide sequence ID" value="NZ_SMAK01000014.1"/>
</dbReference>
<evidence type="ECO:0000313" key="2">
    <source>
        <dbReference type="EMBL" id="TCT04950.1"/>
    </source>
</evidence>
<dbReference type="OrthoDB" id="8913058at2"/>
<feature type="transmembrane region" description="Helical" evidence="1">
    <location>
        <begin position="36"/>
        <end position="54"/>
    </location>
</feature>
<dbReference type="EMBL" id="SMAK01000014">
    <property type="protein sequence ID" value="TCT04950.1"/>
    <property type="molecule type" value="Genomic_DNA"/>
</dbReference>
<keyword evidence="1" id="KW-0472">Membrane</keyword>
<reference evidence="2 3" key="1">
    <citation type="submission" date="2019-03" db="EMBL/GenBank/DDBJ databases">
        <title>Genomic Encyclopedia of Type Strains, Phase IV (KMG-IV): sequencing the most valuable type-strain genomes for metagenomic binning, comparative biology and taxonomic classification.</title>
        <authorList>
            <person name="Goeker M."/>
        </authorList>
    </citation>
    <scope>NUCLEOTIDE SEQUENCE [LARGE SCALE GENOMIC DNA]</scope>
    <source>
        <strain evidence="2 3">DSM 19345</strain>
    </source>
</reference>
<dbReference type="Proteomes" id="UP000295678">
    <property type="component" value="Unassembled WGS sequence"/>
</dbReference>
<gene>
    <name evidence="2" type="ORF">EDC22_11444</name>
</gene>
<keyword evidence="1" id="KW-0812">Transmembrane</keyword>
<evidence type="ECO:0000256" key="1">
    <source>
        <dbReference type="SAM" id="Phobius"/>
    </source>
</evidence>
<evidence type="ECO:0000313" key="3">
    <source>
        <dbReference type="Proteomes" id="UP000295678"/>
    </source>
</evidence>
<comment type="caution">
    <text evidence="2">The sequence shown here is derived from an EMBL/GenBank/DDBJ whole genome shotgun (WGS) entry which is preliminary data.</text>
</comment>
<feature type="transmembrane region" description="Helical" evidence="1">
    <location>
        <begin position="6"/>
        <end position="24"/>
    </location>
</feature>
<keyword evidence="3" id="KW-1185">Reference proteome</keyword>
<accession>A0A4R3LWE3</accession>
<keyword evidence="1" id="KW-1133">Transmembrane helix</keyword>
<dbReference type="AlphaFoldDB" id="A0A4R3LWE3"/>
<organism evidence="2 3">
    <name type="scientific">Tepidamorphus gemmatus</name>
    <dbReference type="NCBI Taxonomy" id="747076"/>
    <lineage>
        <taxon>Bacteria</taxon>
        <taxon>Pseudomonadati</taxon>
        <taxon>Pseudomonadota</taxon>
        <taxon>Alphaproteobacteria</taxon>
        <taxon>Hyphomicrobiales</taxon>
        <taxon>Tepidamorphaceae</taxon>
        <taxon>Tepidamorphus</taxon>
    </lineage>
</organism>
<proteinExistence type="predicted"/>
<sequence length="86" mass="8968">MVLFVDIVLGVIAVEALALVVLLGRNGGMARAARDVVPSLAAGACLVLAIRSVLADAAAGWTILFLSLSLVAHLVDLHRRHFAGIR</sequence>
<protein>
    <submittedName>
        <fullName evidence="2">Uncharacterized protein</fullName>
    </submittedName>
</protein>
<feature type="transmembrane region" description="Helical" evidence="1">
    <location>
        <begin position="60"/>
        <end position="77"/>
    </location>
</feature>